<dbReference type="GeneID" id="63765200"/>
<name>A0A1L9T084_9EURO</name>
<evidence type="ECO:0000313" key="2">
    <source>
        <dbReference type="Proteomes" id="UP000184356"/>
    </source>
</evidence>
<protein>
    <submittedName>
        <fullName evidence="1">Uncharacterized protein</fullName>
    </submittedName>
</protein>
<dbReference type="RefSeq" id="XP_040696547.1">
    <property type="nucleotide sequence ID" value="XM_040849127.1"/>
</dbReference>
<dbReference type="VEuPathDB" id="FungiDB:ASPSYDRAFT_559745"/>
<dbReference type="EMBL" id="KV878599">
    <property type="protein sequence ID" value="OJJ52741.1"/>
    <property type="molecule type" value="Genomic_DNA"/>
</dbReference>
<keyword evidence="2" id="KW-1185">Reference proteome</keyword>
<reference evidence="2" key="1">
    <citation type="journal article" date="2017" name="Genome Biol.">
        <title>Comparative genomics reveals high biological diversity and specific adaptations in the industrially and medically important fungal genus Aspergillus.</title>
        <authorList>
            <person name="de Vries R.P."/>
            <person name="Riley R."/>
            <person name="Wiebenga A."/>
            <person name="Aguilar-Osorio G."/>
            <person name="Amillis S."/>
            <person name="Uchima C.A."/>
            <person name="Anderluh G."/>
            <person name="Asadollahi M."/>
            <person name="Askin M."/>
            <person name="Barry K."/>
            <person name="Battaglia E."/>
            <person name="Bayram O."/>
            <person name="Benocci T."/>
            <person name="Braus-Stromeyer S.A."/>
            <person name="Caldana C."/>
            <person name="Canovas D."/>
            <person name="Cerqueira G.C."/>
            <person name="Chen F."/>
            <person name="Chen W."/>
            <person name="Choi C."/>
            <person name="Clum A."/>
            <person name="Dos Santos R.A."/>
            <person name="Damasio A.R."/>
            <person name="Diallinas G."/>
            <person name="Emri T."/>
            <person name="Fekete E."/>
            <person name="Flipphi M."/>
            <person name="Freyberg S."/>
            <person name="Gallo A."/>
            <person name="Gournas C."/>
            <person name="Habgood R."/>
            <person name="Hainaut M."/>
            <person name="Harispe M.L."/>
            <person name="Henrissat B."/>
            <person name="Hilden K.S."/>
            <person name="Hope R."/>
            <person name="Hossain A."/>
            <person name="Karabika E."/>
            <person name="Karaffa L."/>
            <person name="Karanyi Z."/>
            <person name="Krasevec N."/>
            <person name="Kuo A."/>
            <person name="Kusch H."/>
            <person name="LaButti K."/>
            <person name="Lagendijk E.L."/>
            <person name="Lapidus A."/>
            <person name="Levasseur A."/>
            <person name="Lindquist E."/>
            <person name="Lipzen A."/>
            <person name="Logrieco A.F."/>
            <person name="MacCabe A."/>
            <person name="Maekelae M.R."/>
            <person name="Malavazi I."/>
            <person name="Melin P."/>
            <person name="Meyer V."/>
            <person name="Mielnichuk N."/>
            <person name="Miskei M."/>
            <person name="Molnar A.P."/>
            <person name="Mule G."/>
            <person name="Ngan C.Y."/>
            <person name="Orejas M."/>
            <person name="Orosz E."/>
            <person name="Ouedraogo J.P."/>
            <person name="Overkamp K.M."/>
            <person name="Park H.-S."/>
            <person name="Perrone G."/>
            <person name="Piumi F."/>
            <person name="Punt P.J."/>
            <person name="Ram A.F."/>
            <person name="Ramon A."/>
            <person name="Rauscher S."/>
            <person name="Record E."/>
            <person name="Riano-Pachon D.M."/>
            <person name="Robert V."/>
            <person name="Roehrig J."/>
            <person name="Ruller R."/>
            <person name="Salamov A."/>
            <person name="Salih N.S."/>
            <person name="Samson R.A."/>
            <person name="Sandor E."/>
            <person name="Sanguinetti M."/>
            <person name="Schuetze T."/>
            <person name="Sepcic K."/>
            <person name="Shelest E."/>
            <person name="Sherlock G."/>
            <person name="Sophianopoulou V."/>
            <person name="Squina F.M."/>
            <person name="Sun H."/>
            <person name="Susca A."/>
            <person name="Todd R.B."/>
            <person name="Tsang A."/>
            <person name="Unkles S.E."/>
            <person name="van de Wiele N."/>
            <person name="van Rossen-Uffink D."/>
            <person name="Oliveira J.V."/>
            <person name="Vesth T.C."/>
            <person name="Visser J."/>
            <person name="Yu J.-H."/>
            <person name="Zhou M."/>
            <person name="Andersen M.R."/>
            <person name="Archer D.B."/>
            <person name="Baker S.E."/>
            <person name="Benoit I."/>
            <person name="Brakhage A.A."/>
            <person name="Braus G.H."/>
            <person name="Fischer R."/>
            <person name="Frisvad J.C."/>
            <person name="Goldman G.H."/>
            <person name="Houbraken J."/>
            <person name="Oakley B."/>
            <person name="Pocsi I."/>
            <person name="Scazzocchio C."/>
            <person name="Seiboth B."/>
            <person name="vanKuyk P.A."/>
            <person name="Wortman J."/>
            <person name="Dyer P.S."/>
            <person name="Grigoriev I.V."/>
        </authorList>
    </citation>
    <scope>NUCLEOTIDE SEQUENCE [LARGE SCALE GENOMIC DNA]</scope>
    <source>
        <strain evidence="2">CBS 593.65</strain>
    </source>
</reference>
<evidence type="ECO:0000313" key="1">
    <source>
        <dbReference type="EMBL" id="OJJ52741.1"/>
    </source>
</evidence>
<accession>A0A1L9T084</accession>
<dbReference type="AlphaFoldDB" id="A0A1L9T084"/>
<sequence>MLTGLATSYARQTLRCLLGRDFFLLFSHRLSMPPSRAGPSVYLNRQVSRPWRTRKGQRSAASNYSGLLGLTGKQLIRITFILSCGTSVGPRTF</sequence>
<organism evidence="1 2">
    <name type="scientific">Aspergillus sydowii CBS 593.65</name>
    <dbReference type="NCBI Taxonomy" id="1036612"/>
    <lineage>
        <taxon>Eukaryota</taxon>
        <taxon>Fungi</taxon>
        <taxon>Dikarya</taxon>
        <taxon>Ascomycota</taxon>
        <taxon>Pezizomycotina</taxon>
        <taxon>Eurotiomycetes</taxon>
        <taxon>Eurotiomycetidae</taxon>
        <taxon>Eurotiales</taxon>
        <taxon>Aspergillaceae</taxon>
        <taxon>Aspergillus</taxon>
        <taxon>Aspergillus subgen. Nidulantes</taxon>
    </lineage>
</organism>
<proteinExistence type="predicted"/>
<gene>
    <name evidence="1" type="ORF">ASPSYDRAFT_559745</name>
</gene>
<dbReference type="Proteomes" id="UP000184356">
    <property type="component" value="Unassembled WGS sequence"/>
</dbReference>